<accession>A0A226DXF1</accession>
<dbReference type="OrthoDB" id="10493644at2759"/>
<organism evidence="3 4">
    <name type="scientific">Folsomia candida</name>
    <name type="common">Springtail</name>
    <dbReference type="NCBI Taxonomy" id="158441"/>
    <lineage>
        <taxon>Eukaryota</taxon>
        <taxon>Metazoa</taxon>
        <taxon>Ecdysozoa</taxon>
        <taxon>Arthropoda</taxon>
        <taxon>Hexapoda</taxon>
        <taxon>Collembola</taxon>
        <taxon>Entomobryomorpha</taxon>
        <taxon>Isotomoidea</taxon>
        <taxon>Isotomidae</taxon>
        <taxon>Proisotominae</taxon>
        <taxon>Folsomia</taxon>
    </lineage>
</organism>
<evidence type="ECO:0000256" key="2">
    <source>
        <dbReference type="SAM" id="SignalP"/>
    </source>
</evidence>
<dbReference type="Proteomes" id="UP000198287">
    <property type="component" value="Unassembled WGS sequence"/>
</dbReference>
<dbReference type="AlphaFoldDB" id="A0A226DXF1"/>
<gene>
    <name evidence="3" type="ORF">Fcan01_15078</name>
</gene>
<feature type="chain" id="PRO_5012782047" evidence="2">
    <location>
        <begin position="22"/>
        <end position="151"/>
    </location>
</feature>
<evidence type="ECO:0000313" key="3">
    <source>
        <dbReference type="EMBL" id="OXA50155.1"/>
    </source>
</evidence>
<dbReference type="EMBL" id="LNIX01000009">
    <property type="protein sequence ID" value="OXA50155.1"/>
    <property type="molecule type" value="Genomic_DNA"/>
</dbReference>
<evidence type="ECO:0000313" key="4">
    <source>
        <dbReference type="Proteomes" id="UP000198287"/>
    </source>
</evidence>
<proteinExistence type="predicted"/>
<name>A0A226DXF1_FOLCA</name>
<sequence length="151" mass="15520">MTIYYAILATVLLAGGEWANAQEGESHIRVRRGNFGERYSGGIGPGSAHGVGYGGTTSLGGHTGGGGGGPPFDHITLKAVSGANDQFIASYQANQNAGASSAGALDNLQQQGQHTAAYAGRDANQVGSWYNAIATGPVPAGYKGENRRRRR</sequence>
<evidence type="ECO:0000256" key="1">
    <source>
        <dbReference type="SAM" id="MobiDB-lite"/>
    </source>
</evidence>
<dbReference type="OMA" id="WYNAIAT"/>
<keyword evidence="4" id="KW-1185">Reference proteome</keyword>
<feature type="signal peptide" evidence="2">
    <location>
        <begin position="1"/>
        <end position="21"/>
    </location>
</feature>
<protein>
    <submittedName>
        <fullName evidence="3">Uncharacterized protein</fullName>
    </submittedName>
</protein>
<keyword evidence="2" id="KW-0732">Signal</keyword>
<reference evidence="3 4" key="1">
    <citation type="submission" date="2015-12" db="EMBL/GenBank/DDBJ databases">
        <title>The genome of Folsomia candida.</title>
        <authorList>
            <person name="Faddeeva A."/>
            <person name="Derks M.F."/>
            <person name="Anvar Y."/>
            <person name="Smit S."/>
            <person name="Van Straalen N."/>
            <person name="Roelofs D."/>
        </authorList>
    </citation>
    <scope>NUCLEOTIDE SEQUENCE [LARGE SCALE GENOMIC DNA]</scope>
    <source>
        <strain evidence="3 4">VU population</strain>
        <tissue evidence="3">Whole body</tissue>
    </source>
</reference>
<comment type="caution">
    <text evidence="3">The sequence shown here is derived from an EMBL/GenBank/DDBJ whole genome shotgun (WGS) entry which is preliminary data.</text>
</comment>
<feature type="compositionally biased region" description="Gly residues" evidence="1">
    <location>
        <begin position="53"/>
        <end position="70"/>
    </location>
</feature>
<feature type="region of interest" description="Disordered" evidence="1">
    <location>
        <begin position="53"/>
        <end position="73"/>
    </location>
</feature>